<feature type="compositionally biased region" description="Basic residues" evidence="1">
    <location>
        <begin position="90"/>
        <end position="120"/>
    </location>
</feature>
<protein>
    <submittedName>
        <fullName evidence="2">Uncharacterized protein</fullName>
    </submittedName>
</protein>
<reference evidence="2 3" key="1">
    <citation type="journal article" date="2021" name="Elife">
        <title>Chloroplast acquisition without the gene transfer in kleptoplastic sea slugs, Plakobranchus ocellatus.</title>
        <authorList>
            <person name="Maeda T."/>
            <person name="Takahashi S."/>
            <person name="Yoshida T."/>
            <person name="Shimamura S."/>
            <person name="Takaki Y."/>
            <person name="Nagai Y."/>
            <person name="Toyoda A."/>
            <person name="Suzuki Y."/>
            <person name="Arimoto A."/>
            <person name="Ishii H."/>
            <person name="Satoh N."/>
            <person name="Nishiyama T."/>
            <person name="Hasebe M."/>
            <person name="Maruyama T."/>
            <person name="Minagawa J."/>
            <person name="Obokata J."/>
            <person name="Shigenobu S."/>
        </authorList>
    </citation>
    <scope>NUCLEOTIDE SEQUENCE [LARGE SCALE GENOMIC DNA]</scope>
</reference>
<evidence type="ECO:0000313" key="2">
    <source>
        <dbReference type="EMBL" id="GFN90498.1"/>
    </source>
</evidence>
<sequence length="166" mass="19624">MTLQPPLPAYQEMVFFHTMSVSTLTRPAKILGSKNLGQKDICRISGRVLEPHTLLFQPPFLQLEYEGSILTIYFVSRNETRVKGGGRGEARRRRRRTKRRRVKKRRRRKRRVKKRRRRKRGGEEEKEEEEKKEDEEEESEEEEEEEEGRRRGEGGGREEGGQGEGE</sequence>
<feature type="compositionally biased region" description="Basic and acidic residues" evidence="1">
    <location>
        <begin position="147"/>
        <end position="160"/>
    </location>
</feature>
<keyword evidence="3" id="KW-1185">Reference proteome</keyword>
<feature type="compositionally biased region" description="Basic and acidic residues" evidence="1">
    <location>
        <begin position="78"/>
        <end position="89"/>
    </location>
</feature>
<dbReference type="Proteomes" id="UP000735302">
    <property type="component" value="Unassembled WGS sequence"/>
</dbReference>
<feature type="region of interest" description="Disordered" evidence="1">
    <location>
        <begin position="78"/>
        <end position="166"/>
    </location>
</feature>
<accession>A0AAV3Z7Z6</accession>
<feature type="compositionally biased region" description="Acidic residues" evidence="1">
    <location>
        <begin position="124"/>
        <end position="146"/>
    </location>
</feature>
<name>A0AAV3Z7Z6_9GAST</name>
<evidence type="ECO:0000313" key="3">
    <source>
        <dbReference type="Proteomes" id="UP000735302"/>
    </source>
</evidence>
<comment type="caution">
    <text evidence="2">The sequence shown here is derived from an EMBL/GenBank/DDBJ whole genome shotgun (WGS) entry which is preliminary data.</text>
</comment>
<proteinExistence type="predicted"/>
<dbReference type="EMBL" id="BLXT01002055">
    <property type="protein sequence ID" value="GFN90498.1"/>
    <property type="molecule type" value="Genomic_DNA"/>
</dbReference>
<evidence type="ECO:0000256" key="1">
    <source>
        <dbReference type="SAM" id="MobiDB-lite"/>
    </source>
</evidence>
<organism evidence="2 3">
    <name type="scientific">Plakobranchus ocellatus</name>
    <dbReference type="NCBI Taxonomy" id="259542"/>
    <lineage>
        <taxon>Eukaryota</taxon>
        <taxon>Metazoa</taxon>
        <taxon>Spiralia</taxon>
        <taxon>Lophotrochozoa</taxon>
        <taxon>Mollusca</taxon>
        <taxon>Gastropoda</taxon>
        <taxon>Heterobranchia</taxon>
        <taxon>Euthyneura</taxon>
        <taxon>Panpulmonata</taxon>
        <taxon>Sacoglossa</taxon>
        <taxon>Placobranchoidea</taxon>
        <taxon>Plakobranchidae</taxon>
        <taxon>Plakobranchus</taxon>
    </lineage>
</organism>
<dbReference type="AlphaFoldDB" id="A0AAV3Z7Z6"/>
<gene>
    <name evidence="2" type="ORF">PoB_001700400</name>
</gene>